<keyword evidence="3" id="KW-1185">Reference proteome</keyword>
<gene>
    <name evidence="2" type="ORF">DZC52_07580</name>
</gene>
<keyword evidence="1" id="KW-0812">Transmembrane</keyword>
<evidence type="ECO:0000313" key="3">
    <source>
        <dbReference type="Proteomes" id="UP000260351"/>
    </source>
</evidence>
<organism evidence="2 3">
    <name type="scientific">Wenzhouxiangella sediminis</name>
    <dbReference type="NCBI Taxonomy" id="1792836"/>
    <lineage>
        <taxon>Bacteria</taxon>
        <taxon>Pseudomonadati</taxon>
        <taxon>Pseudomonadota</taxon>
        <taxon>Gammaproteobacteria</taxon>
        <taxon>Chromatiales</taxon>
        <taxon>Wenzhouxiangellaceae</taxon>
        <taxon>Wenzhouxiangella</taxon>
    </lineage>
</organism>
<keyword evidence="1" id="KW-0472">Membrane</keyword>
<name>A0A3E1K8Z0_9GAMM</name>
<sequence>MNFEGFTLWMAGSLAITFVSFLIAYVILKGALKNRSIGRALFGFFVSWLGTTIFRMNNPLLATDLEGTAITGLTAVISAVFSSLVIFLIDKIPPENL</sequence>
<evidence type="ECO:0000313" key="2">
    <source>
        <dbReference type="EMBL" id="RFF30581.1"/>
    </source>
</evidence>
<proteinExistence type="predicted"/>
<accession>A0A3E1K8Z0</accession>
<protein>
    <submittedName>
        <fullName evidence="2">Uncharacterized protein</fullName>
    </submittedName>
</protein>
<dbReference type="AlphaFoldDB" id="A0A3E1K8Z0"/>
<reference evidence="2 3" key="1">
    <citation type="submission" date="2018-08" db="EMBL/GenBank/DDBJ databases">
        <title>Wenzhouxiangella salilacus sp. nov., a novel bacterium isolated from a saline lake in Xinjiang Province, China.</title>
        <authorList>
            <person name="Han S."/>
        </authorList>
    </citation>
    <scope>NUCLEOTIDE SEQUENCE [LARGE SCALE GENOMIC DNA]</scope>
    <source>
        <strain evidence="2 3">XDB06</strain>
    </source>
</reference>
<comment type="caution">
    <text evidence="2">The sequence shown here is derived from an EMBL/GenBank/DDBJ whole genome shotgun (WGS) entry which is preliminary data.</text>
</comment>
<dbReference type="Proteomes" id="UP000260351">
    <property type="component" value="Unassembled WGS sequence"/>
</dbReference>
<feature type="transmembrane region" description="Helical" evidence="1">
    <location>
        <begin position="69"/>
        <end position="89"/>
    </location>
</feature>
<evidence type="ECO:0000256" key="1">
    <source>
        <dbReference type="SAM" id="Phobius"/>
    </source>
</evidence>
<feature type="transmembrane region" description="Helical" evidence="1">
    <location>
        <begin position="40"/>
        <end position="57"/>
    </location>
</feature>
<keyword evidence="1" id="KW-1133">Transmembrane helix</keyword>
<dbReference type="RefSeq" id="WP_116650524.1">
    <property type="nucleotide sequence ID" value="NZ_QUZK01000034.1"/>
</dbReference>
<dbReference type="EMBL" id="QUZK01000034">
    <property type="protein sequence ID" value="RFF30581.1"/>
    <property type="molecule type" value="Genomic_DNA"/>
</dbReference>
<feature type="transmembrane region" description="Helical" evidence="1">
    <location>
        <begin position="6"/>
        <end position="28"/>
    </location>
</feature>